<dbReference type="Proteomes" id="UP000574390">
    <property type="component" value="Unassembled WGS sequence"/>
</dbReference>
<sequence>MDPTSPQLTKVFSPMYTDIATKMDIFADGASEATAAEYFQASDNAGIISKNGLDTYIFSVSYGIEGGITNTVKSKVMFVDISTSTSGQATL</sequence>
<reference evidence="1 2" key="1">
    <citation type="submission" date="2020-04" db="EMBL/GenBank/DDBJ databases">
        <title>Perkinsus olseni comparative genomics.</title>
        <authorList>
            <person name="Bogema D.R."/>
        </authorList>
    </citation>
    <scope>NUCLEOTIDE SEQUENCE [LARGE SCALE GENOMIC DNA]</scope>
    <source>
        <strain evidence="1">ATCC PRA-205</strain>
    </source>
</reference>
<comment type="caution">
    <text evidence="1">The sequence shown here is derived from an EMBL/GenBank/DDBJ whole genome shotgun (WGS) entry which is preliminary data.</text>
</comment>
<evidence type="ECO:0000313" key="2">
    <source>
        <dbReference type="Proteomes" id="UP000574390"/>
    </source>
</evidence>
<organism evidence="1 2">
    <name type="scientific">Perkinsus olseni</name>
    <name type="common">Perkinsus atlanticus</name>
    <dbReference type="NCBI Taxonomy" id="32597"/>
    <lineage>
        <taxon>Eukaryota</taxon>
        <taxon>Sar</taxon>
        <taxon>Alveolata</taxon>
        <taxon>Perkinsozoa</taxon>
        <taxon>Perkinsea</taxon>
        <taxon>Perkinsida</taxon>
        <taxon>Perkinsidae</taxon>
        <taxon>Perkinsus</taxon>
    </lineage>
</organism>
<dbReference type="AlphaFoldDB" id="A0A7J6QZY0"/>
<proteinExistence type="predicted"/>
<gene>
    <name evidence="1" type="ORF">FOZ62_020136</name>
</gene>
<protein>
    <submittedName>
        <fullName evidence="1">Uncharacterized protein</fullName>
    </submittedName>
</protein>
<name>A0A7J6QZY0_PEROL</name>
<evidence type="ECO:0000313" key="1">
    <source>
        <dbReference type="EMBL" id="KAF4713701.1"/>
    </source>
</evidence>
<feature type="non-terminal residue" evidence="1">
    <location>
        <position position="91"/>
    </location>
</feature>
<dbReference type="EMBL" id="JABANM010025984">
    <property type="protein sequence ID" value="KAF4713701.1"/>
    <property type="molecule type" value="Genomic_DNA"/>
</dbReference>
<accession>A0A7J6QZY0</accession>